<dbReference type="Gene3D" id="3.40.30.10">
    <property type="entry name" value="Glutaredoxin"/>
    <property type="match status" value="1"/>
</dbReference>
<feature type="active site" description="Nucleophile" evidence="1">
    <location>
        <position position="10"/>
    </location>
</feature>
<dbReference type="CDD" id="cd02972">
    <property type="entry name" value="DsbA_family"/>
    <property type="match status" value="1"/>
</dbReference>
<comment type="caution">
    <text evidence="4">The sequence shown here is derived from an EMBL/GenBank/DDBJ whole genome shotgun (WGS) entry which is preliminary data.</text>
</comment>
<dbReference type="Proteomes" id="UP000011922">
    <property type="component" value="Unassembled WGS sequence"/>
</dbReference>
<dbReference type="SUPFAM" id="SSF52833">
    <property type="entry name" value="Thioredoxin-like"/>
    <property type="match status" value="1"/>
</dbReference>
<reference evidence="4 5" key="1">
    <citation type="journal article" date="2013" name="Genome Announc.">
        <title>Draft Genome Sequence for Desulfovibrio africanus Strain PCS.</title>
        <authorList>
            <person name="Brown S.D."/>
            <person name="Utturkar S.M."/>
            <person name="Arkin A.P."/>
            <person name="Deutschbauer A.M."/>
            <person name="Elias D.A."/>
            <person name="Hazen T.C."/>
            <person name="Chakraborty R."/>
        </authorList>
    </citation>
    <scope>NUCLEOTIDE SEQUENCE [LARGE SCALE GENOMIC DNA]</scope>
    <source>
        <strain evidence="4 5">PCS</strain>
    </source>
</reference>
<feature type="active site" description="Nucleophile" evidence="1">
    <location>
        <position position="13"/>
    </location>
</feature>
<evidence type="ECO:0000256" key="2">
    <source>
        <dbReference type="PIRSR" id="PIRSR037031-51"/>
    </source>
</evidence>
<dbReference type="InterPro" id="IPR005243">
    <property type="entry name" value="THIRX-like_proc"/>
</dbReference>
<name>M5PRP0_DESAF</name>
<dbReference type="PATRIC" id="fig|1262666.3.peg.2478"/>
<keyword evidence="2" id="KW-0676">Redox-active center</keyword>
<dbReference type="OrthoDB" id="9800630at2"/>
<evidence type="ECO:0000313" key="5">
    <source>
        <dbReference type="Proteomes" id="UP000011922"/>
    </source>
</evidence>
<dbReference type="PANTHER" id="PTHR36450:SF1">
    <property type="entry name" value="THIOREDOXIN"/>
    <property type="match status" value="1"/>
</dbReference>
<dbReference type="InterPro" id="IPR036249">
    <property type="entry name" value="Thioredoxin-like_sf"/>
</dbReference>
<sequence>MIIKVLGPGCPKCKETEKIVLEAVKESGVAADVEKVSDLQEIMKHGVFSTPAVIVDGKVKAMGKVPSKKDVIAWIKG</sequence>
<organism evidence="4 5">
    <name type="scientific">Desulfocurvibacter africanus PCS</name>
    <dbReference type="NCBI Taxonomy" id="1262666"/>
    <lineage>
        <taxon>Bacteria</taxon>
        <taxon>Pseudomonadati</taxon>
        <taxon>Thermodesulfobacteriota</taxon>
        <taxon>Desulfovibrionia</taxon>
        <taxon>Desulfovibrionales</taxon>
        <taxon>Desulfovibrionaceae</taxon>
        <taxon>Desulfocurvibacter</taxon>
    </lineage>
</organism>
<accession>M5PRP0</accession>
<evidence type="ECO:0000256" key="1">
    <source>
        <dbReference type="PIRSR" id="PIRSR037031-50"/>
    </source>
</evidence>
<keyword evidence="2" id="KW-1015">Disulfide bond</keyword>
<protein>
    <submittedName>
        <fullName evidence="4">Small redox-active disulfide protein 2</fullName>
    </submittedName>
</protein>
<dbReference type="InterPro" id="IPR012336">
    <property type="entry name" value="Thioredoxin-like_fold"/>
</dbReference>
<gene>
    <name evidence="4" type="ORF">PCS_02435</name>
</gene>
<dbReference type="NCBIfam" id="TIGR00412">
    <property type="entry name" value="redox_disulf_2"/>
    <property type="match status" value="1"/>
</dbReference>
<feature type="disulfide bond" description="Redox-active" evidence="2">
    <location>
        <begin position="10"/>
        <end position="13"/>
    </location>
</feature>
<dbReference type="RefSeq" id="WP_005987573.1">
    <property type="nucleotide sequence ID" value="NZ_AOSV01000027.1"/>
</dbReference>
<evidence type="ECO:0000313" key="4">
    <source>
        <dbReference type="EMBL" id="EMG36740.1"/>
    </source>
</evidence>
<dbReference type="Pfam" id="PF13192">
    <property type="entry name" value="Thioredoxin_3"/>
    <property type="match status" value="1"/>
</dbReference>
<evidence type="ECO:0000259" key="3">
    <source>
        <dbReference type="Pfam" id="PF13192"/>
    </source>
</evidence>
<feature type="domain" description="Thioredoxin-like fold" evidence="3">
    <location>
        <begin position="1"/>
        <end position="76"/>
    </location>
</feature>
<dbReference type="EMBL" id="AOSV01000027">
    <property type="protein sequence ID" value="EMG36740.1"/>
    <property type="molecule type" value="Genomic_DNA"/>
</dbReference>
<dbReference type="AlphaFoldDB" id="M5PRP0"/>
<proteinExistence type="predicted"/>
<dbReference type="PANTHER" id="PTHR36450">
    <property type="entry name" value="THIOREDOXIN"/>
    <property type="match status" value="1"/>
</dbReference>
<dbReference type="PIRSF" id="PIRSF037031">
    <property type="entry name" value="Redox_disulphide_2"/>
    <property type="match status" value="1"/>
</dbReference>